<keyword evidence="4" id="KW-0131">Cell cycle</keyword>
<comment type="function">
    <text evidence="5">Cell division inhibitor that blocks the formation of polar Z ring septums. Rapidly oscillates between the poles of the cell to destabilize FtsZ filaments that have formed before they mature into polar Z rings. Prevents FtsZ polymerization.</text>
</comment>
<dbReference type="Pfam" id="PF05209">
    <property type="entry name" value="MinC_N"/>
    <property type="match status" value="1"/>
</dbReference>
<sequence length="242" mass="25335">MTSRKPTLFDLRPGAVDTLYLTLRGSDLDALQRELAQRLDAAPDFFGDEGLVLDLRRLDAPIDVDALAAWLREQRLRPIGVLADAAQAPWAGSTLARLHDVARGAPAPAPSEAPAAPAPAPTPSPAPAAQQVAAQTVLVDRALRSGQRVYAAGDLIVLGAVSHGAELIAGGNIHVYAPLRGRALAGAHGDAAARIFCTHFDPELVAVAGVYRTSEQALPARGGPAQVLLRDDSLRIEPLALD</sequence>
<evidence type="ECO:0000313" key="9">
    <source>
        <dbReference type="EMBL" id="OIQ90829.1"/>
    </source>
</evidence>
<protein>
    <submittedName>
        <fullName evidence="9">Septum site-determining protein MinC</fullName>
    </submittedName>
</protein>
<comment type="similarity">
    <text evidence="1">Belongs to the MinC family.</text>
</comment>
<comment type="caution">
    <text evidence="9">The sequence shown here is derived from an EMBL/GenBank/DDBJ whole genome shotgun (WGS) entry which is preliminary data.</text>
</comment>
<proteinExistence type="inferred from homology"/>
<dbReference type="GO" id="GO:0051302">
    <property type="term" value="P:regulation of cell division"/>
    <property type="evidence" value="ECO:0007669"/>
    <property type="project" value="InterPro"/>
</dbReference>
<evidence type="ECO:0000259" key="7">
    <source>
        <dbReference type="Pfam" id="PF03775"/>
    </source>
</evidence>
<feature type="domain" description="Septum formation inhibitor MinC N-terminal" evidence="8">
    <location>
        <begin position="14"/>
        <end position="78"/>
    </location>
</feature>
<dbReference type="Gene3D" id="2.160.20.70">
    <property type="match status" value="1"/>
</dbReference>
<dbReference type="InterPro" id="IPR036145">
    <property type="entry name" value="MinC_C_sf"/>
</dbReference>
<evidence type="ECO:0000256" key="4">
    <source>
        <dbReference type="ARBA" id="ARBA00023306"/>
    </source>
</evidence>
<keyword evidence="2" id="KW-0132">Cell division</keyword>
<dbReference type="InterPro" id="IPR013033">
    <property type="entry name" value="MinC"/>
</dbReference>
<dbReference type="Gene3D" id="3.30.70.260">
    <property type="match status" value="1"/>
</dbReference>
<dbReference type="GO" id="GO:0000902">
    <property type="term" value="P:cell morphogenesis"/>
    <property type="evidence" value="ECO:0007669"/>
    <property type="project" value="InterPro"/>
</dbReference>
<gene>
    <name evidence="9" type="primary">minC_1</name>
    <name evidence="9" type="ORF">GALL_272940</name>
</gene>
<name>A0A1J5RRZ7_9ZZZZ</name>
<evidence type="ECO:0000259" key="8">
    <source>
        <dbReference type="Pfam" id="PF05209"/>
    </source>
</evidence>
<evidence type="ECO:0000256" key="3">
    <source>
        <dbReference type="ARBA" id="ARBA00023210"/>
    </source>
</evidence>
<dbReference type="EMBL" id="MLJW01000279">
    <property type="protein sequence ID" value="OIQ90829.1"/>
    <property type="molecule type" value="Genomic_DNA"/>
</dbReference>
<organism evidence="9">
    <name type="scientific">mine drainage metagenome</name>
    <dbReference type="NCBI Taxonomy" id="410659"/>
    <lineage>
        <taxon>unclassified sequences</taxon>
        <taxon>metagenomes</taxon>
        <taxon>ecological metagenomes</taxon>
    </lineage>
</organism>
<dbReference type="Pfam" id="PF03775">
    <property type="entry name" value="MinC_C"/>
    <property type="match status" value="1"/>
</dbReference>
<evidence type="ECO:0000256" key="5">
    <source>
        <dbReference type="ARBA" id="ARBA00025606"/>
    </source>
</evidence>
<dbReference type="GO" id="GO:1901891">
    <property type="term" value="P:regulation of cell septum assembly"/>
    <property type="evidence" value="ECO:0007669"/>
    <property type="project" value="InterPro"/>
</dbReference>
<feature type="domain" description="Septum formation inhibitor MinC C-terminal" evidence="7">
    <location>
        <begin position="139"/>
        <end position="237"/>
    </location>
</feature>
<dbReference type="SUPFAM" id="SSF63848">
    <property type="entry name" value="Cell-division inhibitor MinC, C-terminal domain"/>
    <property type="match status" value="1"/>
</dbReference>
<dbReference type="InterPro" id="IPR007874">
    <property type="entry name" value="MinC_N"/>
</dbReference>
<evidence type="ECO:0000256" key="2">
    <source>
        <dbReference type="ARBA" id="ARBA00022618"/>
    </source>
</evidence>
<dbReference type="GO" id="GO:0000917">
    <property type="term" value="P:division septum assembly"/>
    <property type="evidence" value="ECO:0007669"/>
    <property type="project" value="UniProtKB-KW"/>
</dbReference>
<dbReference type="PANTHER" id="PTHR34108:SF1">
    <property type="entry name" value="SEPTUM SITE-DETERMINING PROTEIN MINC"/>
    <property type="match status" value="1"/>
</dbReference>
<dbReference type="InterPro" id="IPR016098">
    <property type="entry name" value="CAP/MinC_C"/>
</dbReference>
<dbReference type="HAMAP" id="MF_00267">
    <property type="entry name" value="MinC"/>
    <property type="match status" value="1"/>
</dbReference>
<dbReference type="AlphaFoldDB" id="A0A1J5RRZ7"/>
<dbReference type="PANTHER" id="PTHR34108">
    <property type="entry name" value="SEPTUM SITE-DETERMINING PROTEIN MINC"/>
    <property type="match status" value="1"/>
</dbReference>
<accession>A0A1J5RRZ7</accession>
<evidence type="ECO:0000256" key="6">
    <source>
        <dbReference type="SAM" id="MobiDB-lite"/>
    </source>
</evidence>
<keyword evidence="3" id="KW-0717">Septation</keyword>
<dbReference type="InterPro" id="IPR005526">
    <property type="entry name" value="Septum_form_inhib_MinC_C"/>
</dbReference>
<evidence type="ECO:0000256" key="1">
    <source>
        <dbReference type="ARBA" id="ARBA00006291"/>
    </source>
</evidence>
<reference evidence="9" key="1">
    <citation type="submission" date="2016-10" db="EMBL/GenBank/DDBJ databases">
        <title>Sequence of Gallionella enrichment culture.</title>
        <authorList>
            <person name="Poehlein A."/>
            <person name="Muehling M."/>
            <person name="Daniel R."/>
        </authorList>
    </citation>
    <scope>NUCLEOTIDE SEQUENCE</scope>
</reference>
<feature type="compositionally biased region" description="Pro residues" evidence="6">
    <location>
        <begin position="107"/>
        <end position="126"/>
    </location>
</feature>
<feature type="region of interest" description="Disordered" evidence="6">
    <location>
        <begin position="103"/>
        <end position="129"/>
    </location>
</feature>
<dbReference type="NCBIfam" id="TIGR01222">
    <property type="entry name" value="minC"/>
    <property type="match status" value="1"/>
</dbReference>